<dbReference type="InterPro" id="IPR013121">
    <property type="entry name" value="Fe_red_NAD-bd_6"/>
</dbReference>
<dbReference type="CDD" id="cd06186">
    <property type="entry name" value="NOX_Duox_like_FAD_NADP"/>
    <property type="match status" value="1"/>
</dbReference>
<dbReference type="GO" id="GO:0005886">
    <property type="term" value="C:plasma membrane"/>
    <property type="evidence" value="ECO:0007669"/>
    <property type="project" value="TreeGrafter"/>
</dbReference>
<reference evidence="12" key="1">
    <citation type="submission" date="2023-06" db="EMBL/GenBank/DDBJ databases">
        <title>Genome-scale phylogeny and comparative genomics of the fungal order Sordariales.</title>
        <authorList>
            <consortium name="Lawrence Berkeley National Laboratory"/>
            <person name="Hensen N."/>
            <person name="Bonometti L."/>
            <person name="Westerberg I."/>
            <person name="Brannstrom I.O."/>
            <person name="Guillou S."/>
            <person name="Cros-Aarteil S."/>
            <person name="Calhoun S."/>
            <person name="Haridas S."/>
            <person name="Kuo A."/>
            <person name="Mondo S."/>
            <person name="Pangilinan J."/>
            <person name="Riley R."/>
            <person name="LaButti K."/>
            <person name="Andreopoulos B."/>
            <person name="Lipzen A."/>
            <person name="Chen C."/>
            <person name="Yanf M."/>
            <person name="Daum C."/>
            <person name="Ng V."/>
            <person name="Clum A."/>
            <person name="Steindorff A."/>
            <person name="Ohm R."/>
            <person name="Martin F."/>
            <person name="Silar P."/>
            <person name="Natvig D."/>
            <person name="Lalanne C."/>
            <person name="Gautier V."/>
            <person name="Ament-velasquez S.L."/>
            <person name="Kruys A."/>
            <person name="Hutchinson M.I."/>
            <person name="Powell A.J."/>
            <person name="Barry K."/>
            <person name="Miller A.N."/>
            <person name="Grigoriev I.V."/>
            <person name="Debuchy R."/>
            <person name="Gladieux P."/>
            <person name="Thoren M.H."/>
            <person name="Johannesson H."/>
        </authorList>
    </citation>
    <scope>NUCLEOTIDE SEQUENCE</scope>
    <source>
        <strain evidence="12">SMH3187-1</strain>
    </source>
</reference>
<dbReference type="GO" id="GO:0006826">
    <property type="term" value="P:iron ion transport"/>
    <property type="evidence" value="ECO:0007669"/>
    <property type="project" value="TreeGrafter"/>
</dbReference>
<comment type="similarity">
    <text evidence="2">Belongs to the ferric reductase (FRE) family.</text>
</comment>
<evidence type="ECO:0000256" key="8">
    <source>
        <dbReference type="ARBA" id="ARBA00023065"/>
    </source>
</evidence>
<dbReference type="GO" id="GO:0015677">
    <property type="term" value="P:copper ion import"/>
    <property type="evidence" value="ECO:0007669"/>
    <property type="project" value="TreeGrafter"/>
</dbReference>
<keyword evidence="5" id="KW-0249">Electron transport</keyword>
<keyword evidence="3" id="KW-0813">Transport</keyword>
<dbReference type="Proteomes" id="UP001172155">
    <property type="component" value="Unassembled WGS sequence"/>
</dbReference>
<name>A0AA40F1Z8_9PEZI</name>
<sequence length="624" mass="69975">MTSHPGDLAAGLGYAASATTPFFIRAETQTASTPNPSIAPFNTGLNGVNQPVNFLFTHMLWWSLGILGLVILAVRLIELAWAKLRLVSAMSMDGNRQAYWKTTQWSWMPGLKKHLIYAPFWNKRHNREMQISKAINMGTLPSRFHALLLAGYLGSNLAYMFILNWGNKNRFELCAELRGRSGTLALVSMVPLIIFAGRNNPLIGMLQISFDTYNLLHRWMGRVVVFETVIHFVAWAVVQVADGGWDSVSHKLTFDVFITSGAIGTLALVLILFLSVSPLRHAFYETFLNSHIFLAMVTFVGTLIHCATATVAGGLPQLPWIIAIMSLWALERLYRMFRLAYCNWSKRGFTEAIVEPMPGEACRVTMYLPRPVDIKPGQHAYLRFANISPFENHPFSIAWFEHEYHQSRSTLPIHEKESKVASKPVGTTVSFVIGAQTGFTRRLYDSALSSKSRCITMRAAFEGPYAGHHSLDSYGHCVLFAGATGITHQLSFLRHLINGYNDGTVATRRVTLIWIIRHYNTLEWARPWLDKIHRMDGRRDIVRLKVFVTRPTAPIQSSSPATNMIFEGRPNIPMLLAKEVAGQKGAMCVSVCGPGGLADDVRAAVREVQDEKQVVDFIEESFTW</sequence>
<feature type="domain" description="FAD-binding FR-type" evidence="11">
    <location>
        <begin position="344"/>
        <end position="471"/>
    </location>
</feature>
<feature type="transmembrane region" description="Helical" evidence="10">
    <location>
        <begin position="144"/>
        <end position="162"/>
    </location>
</feature>
<feature type="transmembrane region" description="Helical" evidence="10">
    <location>
        <begin position="219"/>
        <end position="238"/>
    </location>
</feature>
<gene>
    <name evidence="12" type="ORF">B0T18DRAFT_322177</name>
</gene>
<dbReference type="InterPro" id="IPR013130">
    <property type="entry name" value="Fe3_Rdtase_TM_dom"/>
</dbReference>
<evidence type="ECO:0000313" key="13">
    <source>
        <dbReference type="Proteomes" id="UP001172155"/>
    </source>
</evidence>
<comment type="subcellular location">
    <subcellularLocation>
        <location evidence="1">Membrane</location>
        <topology evidence="1">Multi-pass membrane protein</topology>
    </subcellularLocation>
</comment>
<feature type="transmembrane region" description="Helical" evidence="10">
    <location>
        <begin position="258"/>
        <end position="279"/>
    </location>
</feature>
<keyword evidence="4 10" id="KW-0812">Transmembrane</keyword>
<feature type="transmembrane region" description="Helical" evidence="10">
    <location>
        <begin position="182"/>
        <end position="198"/>
    </location>
</feature>
<evidence type="ECO:0000256" key="6">
    <source>
        <dbReference type="ARBA" id="ARBA00022989"/>
    </source>
</evidence>
<feature type="transmembrane region" description="Helical" evidence="10">
    <location>
        <begin position="59"/>
        <end position="82"/>
    </location>
</feature>
<dbReference type="SFLD" id="SFLDG01168">
    <property type="entry name" value="Ferric_reductase_subgroup_(FRE"/>
    <property type="match status" value="1"/>
</dbReference>
<comment type="caution">
    <text evidence="12">The sequence shown here is derived from an EMBL/GenBank/DDBJ whole genome shotgun (WGS) entry which is preliminary data.</text>
</comment>
<dbReference type="InterPro" id="IPR013112">
    <property type="entry name" value="FAD-bd_8"/>
</dbReference>
<dbReference type="AlphaFoldDB" id="A0AA40F1Z8"/>
<keyword evidence="8" id="KW-0406">Ion transport</keyword>
<organism evidence="12 13">
    <name type="scientific">Schizothecium vesticola</name>
    <dbReference type="NCBI Taxonomy" id="314040"/>
    <lineage>
        <taxon>Eukaryota</taxon>
        <taxon>Fungi</taxon>
        <taxon>Dikarya</taxon>
        <taxon>Ascomycota</taxon>
        <taxon>Pezizomycotina</taxon>
        <taxon>Sordariomycetes</taxon>
        <taxon>Sordariomycetidae</taxon>
        <taxon>Sordariales</taxon>
        <taxon>Schizotheciaceae</taxon>
        <taxon>Schizothecium</taxon>
    </lineage>
</organism>
<keyword evidence="6 10" id="KW-1133">Transmembrane helix</keyword>
<keyword evidence="7" id="KW-0560">Oxidoreductase</keyword>
<evidence type="ECO:0000256" key="3">
    <source>
        <dbReference type="ARBA" id="ARBA00022448"/>
    </source>
</evidence>
<keyword evidence="13" id="KW-1185">Reference proteome</keyword>
<evidence type="ECO:0000313" key="12">
    <source>
        <dbReference type="EMBL" id="KAK0749601.1"/>
    </source>
</evidence>
<dbReference type="Pfam" id="PF01794">
    <property type="entry name" value="Ferric_reduct"/>
    <property type="match status" value="1"/>
</dbReference>
<feature type="transmembrane region" description="Helical" evidence="10">
    <location>
        <begin position="291"/>
        <end position="312"/>
    </location>
</feature>
<dbReference type="GO" id="GO:0006879">
    <property type="term" value="P:intracellular iron ion homeostasis"/>
    <property type="evidence" value="ECO:0007669"/>
    <property type="project" value="TreeGrafter"/>
</dbReference>
<evidence type="ECO:0000256" key="4">
    <source>
        <dbReference type="ARBA" id="ARBA00022692"/>
    </source>
</evidence>
<evidence type="ECO:0000256" key="9">
    <source>
        <dbReference type="ARBA" id="ARBA00023136"/>
    </source>
</evidence>
<evidence type="ECO:0000256" key="7">
    <source>
        <dbReference type="ARBA" id="ARBA00023002"/>
    </source>
</evidence>
<proteinExistence type="inferred from homology"/>
<dbReference type="InterPro" id="IPR039261">
    <property type="entry name" value="FNR_nucleotide-bd"/>
</dbReference>
<dbReference type="InterPro" id="IPR051410">
    <property type="entry name" value="Ferric/Cupric_Reductase"/>
</dbReference>
<evidence type="ECO:0000256" key="5">
    <source>
        <dbReference type="ARBA" id="ARBA00022982"/>
    </source>
</evidence>
<dbReference type="InterPro" id="IPR017927">
    <property type="entry name" value="FAD-bd_FR_type"/>
</dbReference>
<dbReference type="EMBL" id="JAUKUD010000003">
    <property type="protein sequence ID" value="KAK0749601.1"/>
    <property type="molecule type" value="Genomic_DNA"/>
</dbReference>
<dbReference type="PANTHER" id="PTHR32361:SF12">
    <property type="entry name" value="PUTATIVE (AFU_ORTHOLOGUE AFUA_1G14340)-RELATED"/>
    <property type="match status" value="1"/>
</dbReference>
<evidence type="ECO:0000256" key="2">
    <source>
        <dbReference type="ARBA" id="ARBA00006278"/>
    </source>
</evidence>
<keyword evidence="9 10" id="KW-0472">Membrane</keyword>
<protein>
    <submittedName>
        <fullName evidence="12">Metalloreductase</fullName>
    </submittedName>
</protein>
<dbReference type="SUPFAM" id="SSF52343">
    <property type="entry name" value="Ferredoxin reductase-like, C-terminal NADP-linked domain"/>
    <property type="match status" value="1"/>
</dbReference>
<dbReference type="PANTHER" id="PTHR32361">
    <property type="entry name" value="FERRIC/CUPRIC REDUCTASE TRANSMEMBRANE COMPONENT"/>
    <property type="match status" value="1"/>
</dbReference>
<accession>A0AA40F1Z8</accession>
<dbReference type="Gene3D" id="3.40.50.80">
    <property type="entry name" value="Nucleotide-binding domain of ferredoxin-NADP reductase (FNR) module"/>
    <property type="match status" value="1"/>
</dbReference>
<dbReference type="Pfam" id="PF08030">
    <property type="entry name" value="NAD_binding_6"/>
    <property type="match status" value="1"/>
</dbReference>
<evidence type="ECO:0000256" key="1">
    <source>
        <dbReference type="ARBA" id="ARBA00004141"/>
    </source>
</evidence>
<dbReference type="GO" id="GO:0000293">
    <property type="term" value="F:ferric-chelate reductase activity"/>
    <property type="evidence" value="ECO:0007669"/>
    <property type="project" value="UniProtKB-ARBA"/>
</dbReference>
<dbReference type="PROSITE" id="PS51384">
    <property type="entry name" value="FAD_FR"/>
    <property type="match status" value="1"/>
</dbReference>
<evidence type="ECO:0000256" key="10">
    <source>
        <dbReference type="SAM" id="Phobius"/>
    </source>
</evidence>
<evidence type="ECO:0000259" key="11">
    <source>
        <dbReference type="PROSITE" id="PS51384"/>
    </source>
</evidence>
<dbReference type="Pfam" id="PF08022">
    <property type="entry name" value="FAD_binding_8"/>
    <property type="match status" value="1"/>
</dbReference>
<dbReference type="SFLD" id="SFLDS00052">
    <property type="entry name" value="Ferric_Reductase_Domain"/>
    <property type="match status" value="1"/>
</dbReference>